<feature type="region of interest" description="Disordered" evidence="5">
    <location>
        <begin position="442"/>
        <end position="492"/>
    </location>
</feature>
<evidence type="ECO:0000256" key="4">
    <source>
        <dbReference type="ARBA" id="ARBA00023136"/>
    </source>
</evidence>
<comment type="subcellular location">
    <subcellularLocation>
        <location evidence="1">Membrane</location>
    </subcellularLocation>
</comment>
<evidence type="ECO:0000256" key="5">
    <source>
        <dbReference type="SAM" id="MobiDB-lite"/>
    </source>
</evidence>
<evidence type="ECO:0000313" key="9">
    <source>
        <dbReference type="Proteomes" id="UP000628854"/>
    </source>
</evidence>
<evidence type="ECO:0000259" key="7">
    <source>
        <dbReference type="Pfam" id="PF07219"/>
    </source>
</evidence>
<keyword evidence="9" id="KW-1185">Reference proteome</keyword>
<evidence type="ECO:0000256" key="1">
    <source>
        <dbReference type="ARBA" id="ARBA00004370"/>
    </source>
</evidence>
<accession>A0ABQ1JPF7</accession>
<evidence type="ECO:0000256" key="6">
    <source>
        <dbReference type="SAM" id="Phobius"/>
    </source>
</evidence>
<keyword evidence="2 6" id="KW-0812">Transmembrane</keyword>
<dbReference type="EMBL" id="BMKF01000002">
    <property type="protein sequence ID" value="GGB70979.1"/>
    <property type="molecule type" value="Genomic_DNA"/>
</dbReference>
<dbReference type="Pfam" id="PF07219">
    <property type="entry name" value="HemY_N"/>
    <property type="match status" value="1"/>
</dbReference>
<keyword evidence="3 6" id="KW-1133">Transmembrane helix</keyword>
<feature type="domain" description="HemY N-terminal" evidence="7">
    <location>
        <begin position="26"/>
        <end position="131"/>
    </location>
</feature>
<sequence>MIILFLVILLIVLAGVAVLWASRLPGSVLINLGPETTIELKLVVAILAVLLLGAAMAVIWGALTGLLKMPSRFSKSREASRTRHANKALADGLLAAEAGDVNAARRYAHKAAKHAEDERLKLLLEARTAEISDDWSGAERAWGQLARLPGGQLAGLKGAATAATERGDVIAAETRAREALDMRADAEWPFNALFDSQVAREHWREALETLAIGEKRGTIKGDSLRRRRAVLYTALACSLPNAERRDAQKLLADAIRAAPAFPPAAYHGARHLMLDGKLKAAQGVIELGWKANPHPALAHLCRRLDPSDTPKSQIARLEALAATNPDARESRILKAEISMAERDWMNAIRVLAQLVEENPTARLCLLLEQALRGYGDEAEANRWGRMAVTASREPEWSDIDPKGTAFDYSRRDWARLVYAFGDAGNLVHPRYEAYGRELEAGRHIALPPPQRRTTPTPTPPSQPPAPIKPRAADAARSMTSPPLDYARADDDD</sequence>
<dbReference type="RefSeq" id="WP_084392456.1">
    <property type="nucleotide sequence ID" value="NZ_BMKF01000002.1"/>
</dbReference>
<dbReference type="InterPro" id="IPR011990">
    <property type="entry name" value="TPR-like_helical_dom_sf"/>
</dbReference>
<evidence type="ECO:0000313" key="8">
    <source>
        <dbReference type="EMBL" id="GGB70979.1"/>
    </source>
</evidence>
<protein>
    <recommendedName>
        <fullName evidence="7">HemY N-terminal domain-containing protein</fullName>
    </recommendedName>
</protein>
<comment type="caution">
    <text evidence="8">The sequence shown here is derived from an EMBL/GenBank/DDBJ whole genome shotgun (WGS) entry which is preliminary data.</text>
</comment>
<evidence type="ECO:0000256" key="2">
    <source>
        <dbReference type="ARBA" id="ARBA00022692"/>
    </source>
</evidence>
<feature type="transmembrane region" description="Helical" evidence="6">
    <location>
        <begin position="45"/>
        <end position="67"/>
    </location>
</feature>
<evidence type="ECO:0000256" key="3">
    <source>
        <dbReference type="ARBA" id="ARBA00022989"/>
    </source>
</evidence>
<name>A0ABQ1JPF7_9PROT</name>
<reference evidence="9" key="1">
    <citation type="journal article" date="2019" name="Int. J. Syst. Evol. Microbiol.">
        <title>The Global Catalogue of Microorganisms (GCM) 10K type strain sequencing project: providing services to taxonomists for standard genome sequencing and annotation.</title>
        <authorList>
            <consortium name="The Broad Institute Genomics Platform"/>
            <consortium name="The Broad Institute Genome Sequencing Center for Infectious Disease"/>
            <person name="Wu L."/>
            <person name="Ma J."/>
        </authorList>
    </citation>
    <scope>NUCLEOTIDE SEQUENCE [LARGE SCALE GENOMIC DNA]</scope>
    <source>
        <strain evidence="9">CGMCC 1.15928</strain>
    </source>
</reference>
<proteinExistence type="predicted"/>
<gene>
    <name evidence="8" type="ORF">GCM10011503_19570</name>
</gene>
<organism evidence="8 9">
    <name type="scientific">Henriciella pelagia</name>
    <dbReference type="NCBI Taxonomy" id="1977912"/>
    <lineage>
        <taxon>Bacteria</taxon>
        <taxon>Pseudomonadati</taxon>
        <taxon>Pseudomonadota</taxon>
        <taxon>Alphaproteobacteria</taxon>
        <taxon>Hyphomonadales</taxon>
        <taxon>Hyphomonadaceae</taxon>
        <taxon>Henriciella</taxon>
    </lineage>
</organism>
<dbReference type="Proteomes" id="UP000628854">
    <property type="component" value="Unassembled WGS sequence"/>
</dbReference>
<dbReference type="Gene3D" id="1.25.40.10">
    <property type="entry name" value="Tetratricopeptide repeat domain"/>
    <property type="match status" value="1"/>
</dbReference>
<feature type="compositionally biased region" description="Pro residues" evidence="5">
    <location>
        <begin position="446"/>
        <end position="467"/>
    </location>
</feature>
<dbReference type="InterPro" id="IPR010817">
    <property type="entry name" value="HemY_N"/>
</dbReference>
<keyword evidence="4 6" id="KW-0472">Membrane</keyword>